<evidence type="ECO:0000256" key="3">
    <source>
        <dbReference type="ARBA" id="ARBA00023054"/>
    </source>
</evidence>
<dbReference type="PANTHER" id="PTHR15504">
    <property type="entry name" value="NASOPHARYNGEAL EPITHELIUM SPECIFIC PROTEIN 1"/>
    <property type="match status" value="1"/>
</dbReference>
<evidence type="ECO:0000256" key="7">
    <source>
        <dbReference type="ARBA" id="ARBA00034142"/>
    </source>
</evidence>
<feature type="coiled-coil region" evidence="8">
    <location>
        <begin position="155"/>
        <end position="208"/>
    </location>
</feature>
<comment type="subcellular location">
    <subcellularLocation>
        <location evidence="1">Cell projection</location>
        <location evidence="1">Cilium</location>
        <location evidence="1">Flagellum</location>
    </subcellularLocation>
</comment>
<evidence type="ECO:0000313" key="12">
    <source>
        <dbReference type="Proteomes" id="UP000677054"/>
    </source>
</evidence>
<dbReference type="EMBL" id="CAJPEV010000167">
    <property type="protein sequence ID" value="CAG0881717.1"/>
    <property type="molecule type" value="Genomic_DNA"/>
</dbReference>
<name>A0A7R8X649_9CRUS</name>
<dbReference type="EMBL" id="LR899684">
    <property type="protein sequence ID" value="CAD7241713.1"/>
    <property type="molecule type" value="Genomic_DNA"/>
</dbReference>
<dbReference type="Proteomes" id="UP000677054">
    <property type="component" value="Unassembled WGS sequence"/>
</dbReference>
<evidence type="ECO:0000256" key="6">
    <source>
        <dbReference type="ARBA" id="ARBA00034116"/>
    </source>
</evidence>
<dbReference type="AlphaFoldDB" id="A0A7R8X649"/>
<dbReference type="Pfam" id="PF13868">
    <property type="entry name" value="TPH"/>
    <property type="match status" value="1"/>
</dbReference>
<keyword evidence="4" id="KW-0969">Cilium</keyword>
<evidence type="ECO:0000256" key="8">
    <source>
        <dbReference type="SAM" id="Coils"/>
    </source>
</evidence>
<feature type="region of interest" description="Disordered" evidence="9">
    <location>
        <begin position="1"/>
        <end position="39"/>
    </location>
</feature>
<dbReference type="InterPro" id="IPR033253">
    <property type="entry name" value="CFAP45"/>
</dbReference>
<evidence type="ECO:0000313" key="11">
    <source>
        <dbReference type="EMBL" id="CAD7241713.1"/>
    </source>
</evidence>
<gene>
    <name evidence="11" type="ORF">DSTB1V02_LOCUS1694</name>
</gene>
<reference evidence="11" key="1">
    <citation type="submission" date="2020-11" db="EMBL/GenBank/DDBJ databases">
        <authorList>
            <person name="Tran Van P."/>
        </authorList>
    </citation>
    <scope>NUCLEOTIDE SEQUENCE</scope>
</reference>
<sequence length="422" mass="49913">MMPSEREQRKAAMEKLSAKKKSTLSTQFQHNNRGMAADVQRRIPPTRSAKSGKAAISIIAAAGDVLRKSNSILINSKCRIIQDAQLKENMDARKRKLEEELMVDWKMIEKDQRLVREEKEMKCKKEAAWRKQALNVRKEMEDKQKTKIVVAEKLFQEWEADRAQAKALAVEIQEEKQRNREKKQLRAKELYEANLELQKSRQREQQREFLEETKAVAFSDGKVEQQAVLTSEKEERLKYRQMISEKLRLAREREVERENRERALREKRKEEEVAREWRARELAAATALRVGVPRGDSPLLRRKEEFLQEAVRLKEEERQAMLQQAAFAEHMNQEDDVAHKQTQVKYKKELEEQMEENRRLMLQRKRDREKQVAEELAAAFRAEEDLQRKLRLQVDQLRASKVPPQYVKAVEKKIQRLHGNPS</sequence>
<comment type="similarity">
    <text evidence="6">Belongs to the CFAP45 family.</text>
</comment>
<feature type="domain" description="Trichohyalin-plectin-homology" evidence="10">
    <location>
        <begin position="65"/>
        <end position="389"/>
    </location>
</feature>
<evidence type="ECO:0000256" key="5">
    <source>
        <dbReference type="ARBA" id="ARBA00023273"/>
    </source>
</evidence>
<keyword evidence="5" id="KW-0966">Cell projection</keyword>
<dbReference type="PANTHER" id="PTHR15504:SF0">
    <property type="entry name" value="CILIA- AND FLAGELLA-ASSOCIATED PROTEIN 45"/>
    <property type="match status" value="1"/>
</dbReference>
<feature type="compositionally biased region" description="Basic and acidic residues" evidence="9">
    <location>
        <begin position="1"/>
        <end position="17"/>
    </location>
</feature>
<evidence type="ECO:0000256" key="2">
    <source>
        <dbReference type="ARBA" id="ARBA00022846"/>
    </source>
</evidence>
<organism evidence="11">
    <name type="scientific">Darwinula stevensoni</name>
    <dbReference type="NCBI Taxonomy" id="69355"/>
    <lineage>
        <taxon>Eukaryota</taxon>
        <taxon>Metazoa</taxon>
        <taxon>Ecdysozoa</taxon>
        <taxon>Arthropoda</taxon>
        <taxon>Crustacea</taxon>
        <taxon>Oligostraca</taxon>
        <taxon>Ostracoda</taxon>
        <taxon>Podocopa</taxon>
        <taxon>Podocopida</taxon>
        <taxon>Darwinulocopina</taxon>
        <taxon>Darwinuloidea</taxon>
        <taxon>Darwinulidae</taxon>
        <taxon>Darwinula</taxon>
    </lineage>
</organism>
<dbReference type="GO" id="GO:0031514">
    <property type="term" value="C:motile cilium"/>
    <property type="evidence" value="ECO:0007669"/>
    <property type="project" value="UniProtKB-SubCell"/>
</dbReference>
<evidence type="ECO:0000256" key="1">
    <source>
        <dbReference type="ARBA" id="ARBA00004230"/>
    </source>
</evidence>
<keyword evidence="2" id="KW-0282">Flagellum</keyword>
<evidence type="ECO:0000256" key="9">
    <source>
        <dbReference type="SAM" id="MobiDB-lite"/>
    </source>
</evidence>
<evidence type="ECO:0000259" key="10">
    <source>
        <dbReference type="Pfam" id="PF13868"/>
    </source>
</evidence>
<evidence type="ECO:0000256" key="4">
    <source>
        <dbReference type="ARBA" id="ARBA00023069"/>
    </source>
</evidence>
<protein>
    <recommendedName>
        <fullName evidence="7">Cilia- and flagella-associated protein 45</fullName>
    </recommendedName>
</protein>
<proteinExistence type="inferred from homology"/>
<accession>A0A7R8X649</accession>
<feature type="coiled-coil region" evidence="8">
    <location>
        <begin position="246"/>
        <end position="370"/>
    </location>
</feature>
<keyword evidence="3 8" id="KW-0175">Coiled coil</keyword>
<dbReference type="InterPro" id="IPR043597">
    <property type="entry name" value="TPH_dom"/>
</dbReference>
<keyword evidence="12" id="KW-1185">Reference proteome</keyword>